<feature type="region of interest" description="Disordered" evidence="1">
    <location>
        <begin position="1"/>
        <end position="65"/>
    </location>
</feature>
<evidence type="ECO:0000256" key="1">
    <source>
        <dbReference type="SAM" id="MobiDB-lite"/>
    </source>
</evidence>
<gene>
    <name evidence="2" type="ORF">CDL15_Pgr014230</name>
</gene>
<evidence type="ECO:0000313" key="2">
    <source>
        <dbReference type="EMBL" id="OWM70557.1"/>
    </source>
</evidence>
<dbReference type="AlphaFoldDB" id="A0A218WCG7"/>
<reference evidence="3" key="1">
    <citation type="journal article" date="2017" name="Plant J.">
        <title>The pomegranate (Punica granatum L.) genome and the genomics of punicalagin biosynthesis.</title>
        <authorList>
            <person name="Qin G."/>
            <person name="Xu C."/>
            <person name="Ming R."/>
            <person name="Tang H."/>
            <person name="Guyot R."/>
            <person name="Kramer E.M."/>
            <person name="Hu Y."/>
            <person name="Yi X."/>
            <person name="Qi Y."/>
            <person name="Xu X."/>
            <person name="Gao Z."/>
            <person name="Pan H."/>
            <person name="Jian J."/>
            <person name="Tian Y."/>
            <person name="Yue Z."/>
            <person name="Xu Y."/>
        </authorList>
    </citation>
    <scope>NUCLEOTIDE SEQUENCE [LARGE SCALE GENOMIC DNA]</scope>
    <source>
        <strain evidence="3">cv. Dabenzi</strain>
    </source>
</reference>
<organism evidence="2 3">
    <name type="scientific">Punica granatum</name>
    <name type="common">Pomegranate</name>
    <dbReference type="NCBI Taxonomy" id="22663"/>
    <lineage>
        <taxon>Eukaryota</taxon>
        <taxon>Viridiplantae</taxon>
        <taxon>Streptophyta</taxon>
        <taxon>Embryophyta</taxon>
        <taxon>Tracheophyta</taxon>
        <taxon>Spermatophyta</taxon>
        <taxon>Magnoliopsida</taxon>
        <taxon>eudicotyledons</taxon>
        <taxon>Gunneridae</taxon>
        <taxon>Pentapetalae</taxon>
        <taxon>rosids</taxon>
        <taxon>malvids</taxon>
        <taxon>Myrtales</taxon>
        <taxon>Lythraceae</taxon>
        <taxon>Punica</taxon>
    </lineage>
</organism>
<protein>
    <submittedName>
        <fullName evidence="2">Uncharacterized protein</fullName>
    </submittedName>
</protein>
<evidence type="ECO:0000313" key="3">
    <source>
        <dbReference type="Proteomes" id="UP000197138"/>
    </source>
</evidence>
<proteinExistence type="predicted"/>
<dbReference type="EMBL" id="MTKT01004609">
    <property type="protein sequence ID" value="OWM70557.1"/>
    <property type="molecule type" value="Genomic_DNA"/>
</dbReference>
<feature type="compositionally biased region" description="Low complexity" evidence="1">
    <location>
        <begin position="1"/>
        <end position="28"/>
    </location>
</feature>
<comment type="caution">
    <text evidence="2">The sequence shown here is derived from an EMBL/GenBank/DDBJ whole genome shotgun (WGS) entry which is preliminary data.</text>
</comment>
<dbReference type="Proteomes" id="UP000197138">
    <property type="component" value="Unassembled WGS sequence"/>
</dbReference>
<sequence>MPISLSSMSLESSSAAAIPPKASPCSHTPCPPPPPRLSITHRRTGGRSFSAALNNHSPLKAQSRKPLLRPLQLSSSLHDQAAGGQSDSESVAQQALLEYLHGELGLPEEEAANIVSGAPKYLGTLIDEVKELDELPELWGEFSYRRGQTVEQKTRGKTVMGRSNSKSGETAKLGFRRRCCRKPMR</sequence>
<accession>A0A218WCG7</accession>
<name>A0A218WCG7_PUNGR</name>